<evidence type="ECO:0000313" key="2">
    <source>
        <dbReference type="Proteomes" id="UP001305414"/>
    </source>
</evidence>
<dbReference type="GO" id="GO:0005975">
    <property type="term" value="P:carbohydrate metabolic process"/>
    <property type="evidence" value="ECO:0007669"/>
    <property type="project" value="InterPro"/>
</dbReference>
<sequence length="210" mass="22864">MKFILLPLATGADMATPLANIADPFIACGVPSSINYSYMHITSWAIIFSTSTRQWAKRSIRTLCSSSVSKSTGTRERRLEASGTVTPSILTRHDWIADDITLQYGNIEAHPWNATSGLLVHGYDESKVTVWTDPGTELMAGTSVVVGVWPNSHPARERLIGSGSATFTYGFLKGIRLGLLDSDEYLAAVWKGYDLSAREFVTENGDGTVD</sequence>
<protein>
    <submittedName>
        <fullName evidence="1">Uncharacterized protein</fullName>
    </submittedName>
</protein>
<dbReference type="Gene3D" id="1.50.10.10">
    <property type="match status" value="2"/>
</dbReference>
<evidence type="ECO:0000313" key="1">
    <source>
        <dbReference type="EMBL" id="KAK5631821.1"/>
    </source>
</evidence>
<dbReference type="EMBL" id="JAWHQM010000021">
    <property type="protein sequence ID" value="KAK5631821.1"/>
    <property type="molecule type" value="Genomic_DNA"/>
</dbReference>
<accession>A0AAN7ZAH5</accession>
<reference evidence="1 2" key="1">
    <citation type="submission" date="2023-10" db="EMBL/GenBank/DDBJ databases">
        <title>Draft genome sequence of Xylaria bambusicola isolate GMP-LS, the root and basal stem rot pathogen of sugarcane in Indonesia.</title>
        <authorList>
            <person name="Selvaraj P."/>
            <person name="Muralishankar V."/>
            <person name="Muruganantham S."/>
            <person name="Sp S."/>
            <person name="Haryani S."/>
            <person name="Lau K.J.X."/>
            <person name="Naqvi N.I."/>
        </authorList>
    </citation>
    <scope>NUCLEOTIDE SEQUENCE [LARGE SCALE GENOMIC DNA]</scope>
    <source>
        <strain evidence="1">GMP-LS</strain>
    </source>
</reference>
<dbReference type="GO" id="GO:0003824">
    <property type="term" value="F:catalytic activity"/>
    <property type="evidence" value="ECO:0007669"/>
    <property type="project" value="UniProtKB-ARBA"/>
</dbReference>
<gene>
    <name evidence="1" type="ORF">RRF57_007535</name>
</gene>
<dbReference type="AlphaFoldDB" id="A0AAN7ZAH5"/>
<dbReference type="SUPFAM" id="SSF48208">
    <property type="entry name" value="Six-hairpin glycosidases"/>
    <property type="match status" value="1"/>
</dbReference>
<comment type="caution">
    <text evidence="1">The sequence shown here is derived from an EMBL/GenBank/DDBJ whole genome shotgun (WGS) entry which is preliminary data.</text>
</comment>
<proteinExistence type="predicted"/>
<name>A0AAN7ZAH5_9PEZI</name>
<keyword evidence="2" id="KW-1185">Reference proteome</keyword>
<organism evidence="1 2">
    <name type="scientific">Xylaria bambusicola</name>
    <dbReference type="NCBI Taxonomy" id="326684"/>
    <lineage>
        <taxon>Eukaryota</taxon>
        <taxon>Fungi</taxon>
        <taxon>Dikarya</taxon>
        <taxon>Ascomycota</taxon>
        <taxon>Pezizomycotina</taxon>
        <taxon>Sordariomycetes</taxon>
        <taxon>Xylariomycetidae</taxon>
        <taxon>Xylariales</taxon>
        <taxon>Xylariaceae</taxon>
        <taxon>Xylaria</taxon>
    </lineage>
</organism>
<dbReference type="InterPro" id="IPR008928">
    <property type="entry name" value="6-hairpin_glycosidase_sf"/>
</dbReference>
<dbReference type="InterPro" id="IPR012341">
    <property type="entry name" value="6hp_glycosidase-like_sf"/>
</dbReference>
<dbReference type="Proteomes" id="UP001305414">
    <property type="component" value="Unassembled WGS sequence"/>
</dbReference>